<dbReference type="InterPro" id="IPR003593">
    <property type="entry name" value="AAA+_ATPase"/>
</dbReference>
<comment type="similarity">
    <text evidence="2">Belongs to the AAA ATPase family.</text>
</comment>
<dbReference type="CDD" id="cd19527">
    <property type="entry name" value="RecA-like_PEX6_r2"/>
    <property type="match status" value="1"/>
</dbReference>
<organism evidence="14 15">
    <name type="scientific">Zalerion maritima</name>
    <dbReference type="NCBI Taxonomy" id="339359"/>
    <lineage>
        <taxon>Eukaryota</taxon>
        <taxon>Fungi</taxon>
        <taxon>Dikarya</taxon>
        <taxon>Ascomycota</taxon>
        <taxon>Pezizomycotina</taxon>
        <taxon>Sordariomycetes</taxon>
        <taxon>Lulworthiomycetidae</taxon>
        <taxon>Lulworthiales</taxon>
        <taxon>Lulworthiaceae</taxon>
        <taxon>Zalerion</taxon>
    </lineage>
</organism>
<comment type="catalytic activity">
    <reaction evidence="10">
        <text>ATP + H2O = ADP + phosphate + H(+)</text>
        <dbReference type="Rhea" id="RHEA:13065"/>
        <dbReference type="ChEBI" id="CHEBI:15377"/>
        <dbReference type="ChEBI" id="CHEBI:15378"/>
        <dbReference type="ChEBI" id="CHEBI:30616"/>
        <dbReference type="ChEBI" id="CHEBI:43474"/>
        <dbReference type="ChEBI" id="CHEBI:456216"/>
    </reaction>
    <physiologicalReaction direction="left-to-right" evidence="10">
        <dbReference type="Rhea" id="RHEA:13066"/>
    </physiologicalReaction>
</comment>
<dbReference type="Gene3D" id="1.10.8.60">
    <property type="match status" value="2"/>
</dbReference>
<keyword evidence="5" id="KW-0378">Hydrolase</keyword>
<comment type="subcellular location">
    <subcellularLocation>
        <location evidence="1">Membrane</location>
    </subcellularLocation>
</comment>
<reference evidence="14" key="1">
    <citation type="submission" date="2022-07" db="EMBL/GenBank/DDBJ databases">
        <title>Draft genome sequence of Zalerion maritima ATCC 34329, a (micro)plastics degrading marine fungus.</title>
        <authorList>
            <person name="Paco A."/>
            <person name="Goncalves M.F.M."/>
            <person name="Rocha-Santos T.A.P."/>
            <person name="Alves A."/>
        </authorList>
    </citation>
    <scope>NUCLEOTIDE SEQUENCE</scope>
    <source>
        <strain evidence="14">ATCC 34329</strain>
    </source>
</reference>
<keyword evidence="15" id="KW-1185">Reference proteome</keyword>
<keyword evidence="4" id="KW-0547">Nucleotide-binding</keyword>
<feature type="compositionally biased region" description="Acidic residues" evidence="12">
    <location>
        <begin position="1486"/>
        <end position="1496"/>
    </location>
</feature>
<keyword evidence="7" id="KW-0472">Membrane</keyword>
<evidence type="ECO:0000256" key="8">
    <source>
        <dbReference type="ARBA" id="ARBA00034811"/>
    </source>
</evidence>
<dbReference type="GO" id="GO:0016887">
    <property type="term" value="F:ATP hydrolysis activity"/>
    <property type="evidence" value="ECO:0007669"/>
    <property type="project" value="InterPro"/>
</dbReference>
<feature type="compositionally biased region" description="Basic and acidic residues" evidence="12">
    <location>
        <begin position="1333"/>
        <end position="1354"/>
    </location>
</feature>
<keyword evidence="3" id="KW-0962">Peroxisome biogenesis</keyword>
<dbReference type="GO" id="GO:0016558">
    <property type="term" value="P:protein import into peroxisome matrix"/>
    <property type="evidence" value="ECO:0007669"/>
    <property type="project" value="TreeGrafter"/>
</dbReference>
<evidence type="ECO:0000256" key="5">
    <source>
        <dbReference type="ARBA" id="ARBA00022801"/>
    </source>
</evidence>
<dbReference type="Pfam" id="PF23120">
    <property type="entry name" value="PEX6_N"/>
    <property type="match status" value="1"/>
</dbReference>
<dbReference type="PROSITE" id="PS00674">
    <property type="entry name" value="AAA"/>
    <property type="match status" value="1"/>
</dbReference>
<sequence>MSASNIFALPQRKRRRRRRQDRPPASARLVLDDHIKGDHGILSEDLHNDLFPHLRPVRDDDGAALPPPPSVQYVAIAPWAPSPEIQATTWTVVPVHRSTALAPNTVQFSPQSSALQRFATTLQQVAPSKLSSHSRSGIEILVLDAVALPLDTVFVNLEGGLARRLENGEGTFYRDHPTQAQKGLSAGHTPQERLIAALRVALGTLQVAHSGDLFGLPLPPHPVTHVPPNPGRITLCEPVAQGILTPKTNIIVTRGHTSSGSKHSRVVGSKKLNGVAEEDDAGETTDQFYSAAEEKYKTDTATENETDGMTETESELEHDDHGLEDDEDDEISDDSMEDMISLQTPALPPTAASGVSTIGPGSPMTMTLGGRGRRTNGIATPGSIFSSYTVTTARLDRPKGRLFKAHGLMRPIASELLHPKPPSDDDEEARVYVDVISLTRIGCFSGDWVRLEASGEPPMNSLYSLGPSSFGQVRDEPEPVWRPVKVFGLPEGYSHRPMTRIPSSKHDAGRRPSFFESQVQKPAGPAAYVSPILLWNLENPQYFRLSPLKKMSPLGKPSKVTSASKPPLAKSVGIEKIRTPISLSRECDTAVLAGLKRYFMSSPRVVRTGDVVAVPIDTKLGKSMQEGIGGNGDVLDDLVALTTPSSKMSSQKAVYDEAVWFRIGPMGPMSMPKTESDDEIEEAWSDVGLVDSNATELAQSGSEEARIPGTKHSNWLFYIGLKQPPPSPLSESRVAGPAATKDLALDAQHVSSLRRELRQLLTTATSKRAIALNLPPTAILLVSNQRGVGKARVVSDASADIGLHTFAIDAYDILSDNGQGGGDTNTSATILARVERAMACGAGCTTLLVRHLEALTADRMVGTMKDILSQVRVIVATTTEVDKVPDGVRGLFTHEIEVGAPDEAEREGILKTVVADKGVVLDPEVDLRNVALKTAALVAGDLVDVVERASIAQKARLEGFSESLPRTEEGIPARLRDVQVAGGTSVIGLTNADFNSAVEHARKNFSDAIGAPNIPNVTWDDVGGMSSVKNSIDETIRLPLERPELFARGMKKRSGILFYGPPGTGKTLLAKAIATEYSLNFFSVKGPELLNMYIGESEANVRRVFQRARDARPCVVFFDELDSVAPKRGNQGDSGGVMDRIVSQLLAELDGMSGGDGEGGGVFVIGATNRPDLLDPALLRPGRFDKMLYLGVADTRDKQTTIMEALTRKFTLDPSVSLANIASSLPFTYTGADFYALCSDAMLKAVTRQASQVDAKIKRANAERERHNDALPPGAGRQALLPISTAYFFDHFATKEDVAVMVSEEDFSRANDELVPSVSAGELGHYEMVRMQFEGDGKKEKKTKKGEGQGRGGRELGGGGEENGAQTIGEMLGAGGGKTAVGLGTGVSMPGRGVESGNGNGNGAGTGNGRRVPSSSWKKRRDAKGKGKAVEDDGYAYDDEFGAFGVGSSGGTGSDGSVVRHTTGGKGRGKGKGKAVDGGETGFGDSDGEQEEEGAF</sequence>
<evidence type="ECO:0000256" key="10">
    <source>
        <dbReference type="ARBA" id="ARBA00048778"/>
    </source>
</evidence>
<dbReference type="PANTHER" id="PTHR23077">
    <property type="entry name" value="AAA-FAMILY ATPASE"/>
    <property type="match status" value="1"/>
</dbReference>
<gene>
    <name evidence="14" type="ORF">MKZ38_003308</name>
</gene>
<feature type="region of interest" description="Disordered" evidence="12">
    <location>
        <begin position="1"/>
        <end position="25"/>
    </location>
</feature>
<comment type="caution">
    <text evidence="14">The sequence shown here is derived from an EMBL/GenBank/DDBJ whole genome shotgun (WGS) entry which is preliminary data.</text>
</comment>
<dbReference type="SMART" id="SM00382">
    <property type="entry name" value="AAA"/>
    <property type="match status" value="1"/>
</dbReference>
<dbReference type="PANTHER" id="PTHR23077:SF9">
    <property type="entry name" value="PEROXISOMAL ATPASE PEX6"/>
    <property type="match status" value="1"/>
</dbReference>
<evidence type="ECO:0000256" key="6">
    <source>
        <dbReference type="ARBA" id="ARBA00022840"/>
    </source>
</evidence>
<dbReference type="FunFam" id="3.40.50.300:FF:000109">
    <property type="entry name" value="Peroxisomal biogenesis factor 6"/>
    <property type="match status" value="1"/>
</dbReference>
<dbReference type="InterPro" id="IPR047533">
    <property type="entry name" value="RecA-like_PEX6_r2"/>
</dbReference>
<protein>
    <recommendedName>
        <fullName evidence="8">Peroxisomal ATPase PEX6</fullName>
    </recommendedName>
    <alternativeName>
        <fullName evidence="9">Peroxin-6</fullName>
    </alternativeName>
</protein>
<keyword evidence="11" id="KW-0175">Coiled coil</keyword>
<dbReference type="Gene3D" id="3.40.50.300">
    <property type="entry name" value="P-loop containing nucleotide triphosphate hydrolases"/>
    <property type="match status" value="2"/>
</dbReference>
<feature type="compositionally biased region" description="Basic residues" evidence="12">
    <location>
        <begin position="11"/>
        <end position="20"/>
    </location>
</feature>
<dbReference type="InterPro" id="IPR050168">
    <property type="entry name" value="AAA_ATPase_domain"/>
</dbReference>
<evidence type="ECO:0000313" key="14">
    <source>
        <dbReference type="EMBL" id="KAJ2899258.1"/>
    </source>
</evidence>
<evidence type="ECO:0000256" key="1">
    <source>
        <dbReference type="ARBA" id="ARBA00004370"/>
    </source>
</evidence>
<dbReference type="InterPro" id="IPR056995">
    <property type="entry name" value="PEX6_4th_dom"/>
</dbReference>
<feature type="compositionally biased region" description="Gly residues" evidence="12">
    <location>
        <begin position="1394"/>
        <end position="1408"/>
    </location>
</feature>
<evidence type="ECO:0000313" key="15">
    <source>
        <dbReference type="Proteomes" id="UP001201980"/>
    </source>
</evidence>
<dbReference type="GO" id="GO:0005829">
    <property type="term" value="C:cytosol"/>
    <property type="evidence" value="ECO:0007669"/>
    <property type="project" value="TreeGrafter"/>
</dbReference>
<name>A0AAD5RUK9_9PEZI</name>
<feature type="region of interest" description="Disordered" evidence="12">
    <location>
        <begin position="254"/>
        <end position="331"/>
    </location>
</feature>
<dbReference type="EMBL" id="JAKWBI020000202">
    <property type="protein sequence ID" value="KAJ2899258.1"/>
    <property type="molecule type" value="Genomic_DNA"/>
</dbReference>
<evidence type="ECO:0000256" key="9">
    <source>
        <dbReference type="ARBA" id="ARBA00034920"/>
    </source>
</evidence>
<dbReference type="GO" id="GO:0005524">
    <property type="term" value="F:ATP binding"/>
    <property type="evidence" value="ECO:0007669"/>
    <property type="project" value="UniProtKB-KW"/>
</dbReference>
<dbReference type="GO" id="GO:0005778">
    <property type="term" value="C:peroxisomal membrane"/>
    <property type="evidence" value="ECO:0007669"/>
    <property type="project" value="TreeGrafter"/>
</dbReference>
<feature type="compositionally biased region" description="Acidic residues" evidence="12">
    <location>
        <begin position="1432"/>
        <end position="1441"/>
    </location>
</feature>
<evidence type="ECO:0000256" key="12">
    <source>
        <dbReference type="SAM" id="MobiDB-lite"/>
    </source>
</evidence>
<evidence type="ECO:0000259" key="13">
    <source>
        <dbReference type="SMART" id="SM00382"/>
    </source>
</evidence>
<dbReference type="Pfam" id="PF00004">
    <property type="entry name" value="AAA"/>
    <property type="match status" value="1"/>
</dbReference>
<dbReference type="InterPro" id="IPR027417">
    <property type="entry name" value="P-loop_NTPase"/>
</dbReference>
<feature type="region of interest" description="Disordered" evidence="12">
    <location>
        <begin position="1333"/>
        <end position="1496"/>
    </location>
</feature>
<feature type="compositionally biased region" description="Gly residues" evidence="12">
    <location>
        <begin position="1444"/>
        <end position="1454"/>
    </location>
</feature>
<feature type="coiled-coil region" evidence="11">
    <location>
        <begin position="1243"/>
        <end position="1270"/>
    </location>
</feature>
<keyword evidence="6" id="KW-0067">ATP-binding</keyword>
<evidence type="ECO:0000256" key="11">
    <source>
        <dbReference type="SAM" id="Coils"/>
    </source>
</evidence>
<evidence type="ECO:0000256" key="2">
    <source>
        <dbReference type="ARBA" id="ARBA00006914"/>
    </source>
</evidence>
<dbReference type="Pfam" id="PF23315">
    <property type="entry name" value="PEX6_4th"/>
    <property type="match status" value="1"/>
</dbReference>
<feature type="compositionally biased region" description="Gly residues" evidence="12">
    <location>
        <begin position="1372"/>
        <end position="1385"/>
    </location>
</feature>
<dbReference type="InterPro" id="IPR003960">
    <property type="entry name" value="ATPase_AAA_CS"/>
</dbReference>
<feature type="domain" description="AAA+ ATPase" evidence="13">
    <location>
        <begin position="1052"/>
        <end position="1194"/>
    </location>
</feature>
<dbReference type="InterPro" id="IPR003959">
    <property type="entry name" value="ATPase_AAA_core"/>
</dbReference>
<evidence type="ECO:0000256" key="7">
    <source>
        <dbReference type="ARBA" id="ARBA00023136"/>
    </source>
</evidence>
<evidence type="ECO:0000256" key="4">
    <source>
        <dbReference type="ARBA" id="ARBA00022741"/>
    </source>
</evidence>
<proteinExistence type="inferred from homology"/>
<dbReference type="Proteomes" id="UP001201980">
    <property type="component" value="Unassembled WGS sequence"/>
</dbReference>
<dbReference type="SUPFAM" id="SSF52540">
    <property type="entry name" value="P-loop containing nucleoside triphosphate hydrolases"/>
    <property type="match status" value="2"/>
</dbReference>
<feature type="compositionally biased region" description="Acidic residues" evidence="12">
    <location>
        <begin position="302"/>
        <end position="331"/>
    </location>
</feature>
<accession>A0AAD5RUK9</accession>
<evidence type="ECO:0000256" key="3">
    <source>
        <dbReference type="ARBA" id="ARBA00022593"/>
    </source>
</evidence>